<sequence length="113" mass="12257">MTLSEINNKCKTAEPGQQFGGLNHICLDGDVYELVWRVDMWHVYSKLGGVIPLFAPTLTVVVADWDPGVFKGLIQSGPVTVFAGKPPKPVKIPDGAKVYQIGDPRRGVVPVSQ</sequence>
<accession>A0A6J5Q0L4</accession>
<organism evidence="1">
    <name type="scientific">uncultured Caudovirales phage</name>
    <dbReference type="NCBI Taxonomy" id="2100421"/>
    <lineage>
        <taxon>Viruses</taxon>
        <taxon>Duplodnaviria</taxon>
        <taxon>Heunggongvirae</taxon>
        <taxon>Uroviricota</taxon>
        <taxon>Caudoviricetes</taxon>
        <taxon>Peduoviridae</taxon>
        <taxon>Maltschvirus</taxon>
        <taxon>Maltschvirus maltsch</taxon>
    </lineage>
</organism>
<evidence type="ECO:0000313" key="1">
    <source>
        <dbReference type="EMBL" id="CAB4177833.1"/>
    </source>
</evidence>
<gene>
    <name evidence="1" type="ORF">UFOVP1004_24</name>
</gene>
<dbReference type="EMBL" id="LR796964">
    <property type="protein sequence ID" value="CAB4177833.1"/>
    <property type="molecule type" value="Genomic_DNA"/>
</dbReference>
<proteinExistence type="predicted"/>
<name>A0A6J5Q0L4_9CAUD</name>
<protein>
    <submittedName>
        <fullName evidence="1">Uncharacterized protein</fullName>
    </submittedName>
</protein>
<reference evidence="1" key="1">
    <citation type="submission" date="2020-05" db="EMBL/GenBank/DDBJ databases">
        <authorList>
            <person name="Chiriac C."/>
            <person name="Salcher M."/>
            <person name="Ghai R."/>
            <person name="Kavagutti S V."/>
        </authorList>
    </citation>
    <scope>NUCLEOTIDE SEQUENCE</scope>
</reference>